<proteinExistence type="predicted"/>
<dbReference type="EMBL" id="JAFBEI010000017">
    <property type="protein sequence ID" value="MBM7636168.1"/>
    <property type="molecule type" value="Genomic_DNA"/>
</dbReference>
<keyword evidence="2" id="KW-1185">Reference proteome</keyword>
<protein>
    <submittedName>
        <fullName evidence="1">Accessory secretory protein Asp1</fullName>
    </submittedName>
</protein>
<name>A0ABS2PL65_9STRE</name>
<gene>
    <name evidence="1" type="ORF">JOC31_000987</name>
</gene>
<comment type="caution">
    <text evidence="1">The sequence shown here is derived from an EMBL/GenBank/DDBJ whole genome shotgun (WGS) entry which is preliminary data.</text>
</comment>
<sequence length="525" mass="61346">MFYFIPSWYNNNRPWYDETPLWFRVFERMTFDDTINQLKMFRQSKEAAQLLILNYQPQLRYFLHKQDILGTDYWSFFDDIQNISSKTTNPISYKSLNWPSDTHFVYSPFAVLALQGNRLLAYIHFAENGNLLRIEFQKDNQPHYHYVFDDRGFVSSVLYFDEQGHEYYQDYLNPNGVWQVREWLQGDEGIVVNPNADNSFRQLSYATWKDLIVERLAVFSAKVTDDDTMVISAHKQHNHLIEETFPNQSKILSFFNRRYPLEPTEELKTSLEAASLVVIDTESEEMRFKEVAERLGVSGVTMTRLSTFDTRLRLGRSQTIKELIVYFYIDTITAEELEQVLMTLLAAMETNPLIQLQLVSFDTGLDQDKLLKLIAKKIETYFNPANFYTLGDDTSENHLEEEEELENKRVSIAVLTNENQLISHLDTARLVLDLGQEPDTYTQIASLSAGIPQINAVKSDYVTHQENGWILDDFNQLDQAVQYYFDGLANWNRSLVYAVQKMGDYTSGRLLAEWLTLLENERGTR</sequence>
<organism evidence="1 2">
    <name type="scientific">Streptococcus saliviloxodontae</name>
    <dbReference type="NCBI Taxonomy" id="1349416"/>
    <lineage>
        <taxon>Bacteria</taxon>
        <taxon>Bacillati</taxon>
        <taxon>Bacillota</taxon>
        <taxon>Bacilli</taxon>
        <taxon>Lactobacillales</taxon>
        <taxon>Streptococcaceae</taxon>
        <taxon>Streptococcus</taxon>
    </lineage>
</organism>
<dbReference type="NCBIfam" id="TIGR03713">
    <property type="entry name" value="acc_sec_asp1"/>
    <property type="match status" value="1"/>
</dbReference>
<dbReference type="InterPro" id="IPR022372">
    <property type="entry name" value="Accessory_SS_Asp1"/>
</dbReference>
<evidence type="ECO:0000313" key="1">
    <source>
        <dbReference type="EMBL" id="MBM7636168.1"/>
    </source>
</evidence>
<reference evidence="1 2" key="1">
    <citation type="submission" date="2021-01" db="EMBL/GenBank/DDBJ databases">
        <title>Genomic Encyclopedia of Type Strains, Phase IV (KMG-IV): sequencing the most valuable type-strain genomes for metagenomic binning, comparative biology and taxonomic classification.</title>
        <authorList>
            <person name="Goeker M."/>
        </authorList>
    </citation>
    <scope>NUCLEOTIDE SEQUENCE [LARGE SCALE GENOMIC DNA]</scope>
    <source>
        <strain evidence="1 2">DSM 27513</strain>
    </source>
</reference>
<dbReference type="Proteomes" id="UP000809081">
    <property type="component" value="Unassembled WGS sequence"/>
</dbReference>
<dbReference type="Pfam" id="PF16993">
    <property type="entry name" value="Asp1"/>
    <property type="match status" value="1"/>
</dbReference>
<evidence type="ECO:0000313" key="2">
    <source>
        <dbReference type="Proteomes" id="UP000809081"/>
    </source>
</evidence>
<accession>A0ABS2PL65</accession>
<dbReference type="RefSeq" id="WP_205017060.1">
    <property type="nucleotide sequence ID" value="NZ_JAFBEI010000017.1"/>
</dbReference>